<dbReference type="InterPro" id="IPR000719">
    <property type="entry name" value="Prot_kinase_dom"/>
</dbReference>
<dbReference type="EMBL" id="JARIHO010000003">
    <property type="protein sequence ID" value="KAJ7364180.1"/>
    <property type="molecule type" value="Genomic_DNA"/>
</dbReference>
<dbReference type="SMART" id="SM00220">
    <property type="entry name" value="S_TKc"/>
    <property type="match status" value="1"/>
</dbReference>
<evidence type="ECO:0000259" key="1">
    <source>
        <dbReference type="PROSITE" id="PS50011"/>
    </source>
</evidence>
<dbReference type="InterPro" id="IPR011009">
    <property type="entry name" value="Kinase-like_dom_sf"/>
</dbReference>
<sequence length="334" mass="37292">MSVPPAYDAPFGSYPKDLRWESLAPNPMPLSIGIYGQVDKFLELGVVAKSCSDPRHAERLWNIMKLAGDCSVSLVGRIFRRNEPVGIVMPIETPVDADNIATKEERVRIIHRLRELVAELHKKHIVHGDVKPQNLLFCADGLVRFCDFDCASIEGDGFVSPIYTYPYCSTVRARNADVPMTRAEDMYAMALSMWHLYTGRLPLTSDEEPEADMDCTFAGFLPDMSAIDDPAIATLIQECLAAGPERADTLDSGQSVYCITTRFVFGRCKAEPVHRYSRLVHSRRCLQMRRGDGPCEYPFVDPKVFVADLEPVCTRCNKEVEYSGLALVSDTSAL</sequence>
<gene>
    <name evidence="2" type="ORF">DFH08DRAFT_730709</name>
</gene>
<comment type="caution">
    <text evidence="2">The sequence shown here is derived from an EMBL/GenBank/DDBJ whole genome shotgun (WGS) entry which is preliminary data.</text>
</comment>
<dbReference type="Gene3D" id="1.10.510.10">
    <property type="entry name" value="Transferase(Phosphotransferase) domain 1"/>
    <property type="match status" value="1"/>
</dbReference>
<evidence type="ECO:0000313" key="3">
    <source>
        <dbReference type="Proteomes" id="UP001218218"/>
    </source>
</evidence>
<reference evidence="2" key="1">
    <citation type="submission" date="2023-03" db="EMBL/GenBank/DDBJ databases">
        <title>Massive genome expansion in bonnet fungi (Mycena s.s.) driven by repeated elements and novel gene families across ecological guilds.</title>
        <authorList>
            <consortium name="Lawrence Berkeley National Laboratory"/>
            <person name="Harder C.B."/>
            <person name="Miyauchi S."/>
            <person name="Viragh M."/>
            <person name="Kuo A."/>
            <person name="Thoen E."/>
            <person name="Andreopoulos B."/>
            <person name="Lu D."/>
            <person name="Skrede I."/>
            <person name="Drula E."/>
            <person name="Henrissat B."/>
            <person name="Morin E."/>
            <person name="Kohler A."/>
            <person name="Barry K."/>
            <person name="LaButti K."/>
            <person name="Morin E."/>
            <person name="Salamov A."/>
            <person name="Lipzen A."/>
            <person name="Mereny Z."/>
            <person name="Hegedus B."/>
            <person name="Baldrian P."/>
            <person name="Stursova M."/>
            <person name="Weitz H."/>
            <person name="Taylor A."/>
            <person name="Grigoriev I.V."/>
            <person name="Nagy L.G."/>
            <person name="Martin F."/>
            <person name="Kauserud H."/>
        </authorList>
    </citation>
    <scope>NUCLEOTIDE SEQUENCE</scope>
    <source>
        <strain evidence="2">CBHHK002</strain>
    </source>
</reference>
<dbReference type="SUPFAM" id="SSF56112">
    <property type="entry name" value="Protein kinase-like (PK-like)"/>
    <property type="match status" value="1"/>
</dbReference>
<organism evidence="2 3">
    <name type="scientific">Mycena albidolilacea</name>
    <dbReference type="NCBI Taxonomy" id="1033008"/>
    <lineage>
        <taxon>Eukaryota</taxon>
        <taxon>Fungi</taxon>
        <taxon>Dikarya</taxon>
        <taxon>Basidiomycota</taxon>
        <taxon>Agaricomycotina</taxon>
        <taxon>Agaricomycetes</taxon>
        <taxon>Agaricomycetidae</taxon>
        <taxon>Agaricales</taxon>
        <taxon>Marasmiineae</taxon>
        <taxon>Mycenaceae</taxon>
        <taxon>Mycena</taxon>
    </lineage>
</organism>
<dbReference type="InterPro" id="IPR051681">
    <property type="entry name" value="Ser/Thr_Kinases-Pseudokinases"/>
</dbReference>
<protein>
    <submittedName>
        <fullName evidence="2">Kinase-like domain-containing protein</fullName>
    </submittedName>
</protein>
<dbReference type="PANTHER" id="PTHR44329">
    <property type="entry name" value="SERINE/THREONINE-PROTEIN KINASE TNNI3K-RELATED"/>
    <property type="match status" value="1"/>
</dbReference>
<keyword evidence="2" id="KW-0808">Transferase</keyword>
<dbReference type="PROSITE" id="PS00108">
    <property type="entry name" value="PROTEIN_KINASE_ST"/>
    <property type="match status" value="1"/>
</dbReference>
<evidence type="ECO:0000313" key="2">
    <source>
        <dbReference type="EMBL" id="KAJ7364180.1"/>
    </source>
</evidence>
<dbReference type="Proteomes" id="UP001218218">
    <property type="component" value="Unassembled WGS sequence"/>
</dbReference>
<dbReference type="PROSITE" id="PS50011">
    <property type="entry name" value="PROTEIN_KINASE_DOM"/>
    <property type="match status" value="1"/>
</dbReference>
<keyword evidence="3" id="KW-1185">Reference proteome</keyword>
<accession>A0AAD7F3P3</accession>
<dbReference type="GO" id="GO:0004674">
    <property type="term" value="F:protein serine/threonine kinase activity"/>
    <property type="evidence" value="ECO:0007669"/>
    <property type="project" value="TreeGrafter"/>
</dbReference>
<proteinExistence type="predicted"/>
<dbReference type="GO" id="GO:0005524">
    <property type="term" value="F:ATP binding"/>
    <property type="evidence" value="ECO:0007669"/>
    <property type="project" value="InterPro"/>
</dbReference>
<dbReference type="Pfam" id="PF00069">
    <property type="entry name" value="Pkinase"/>
    <property type="match status" value="1"/>
</dbReference>
<feature type="domain" description="Protein kinase" evidence="1">
    <location>
        <begin position="1"/>
        <end position="264"/>
    </location>
</feature>
<dbReference type="AlphaFoldDB" id="A0AAD7F3P3"/>
<dbReference type="InterPro" id="IPR008271">
    <property type="entry name" value="Ser/Thr_kinase_AS"/>
</dbReference>
<name>A0AAD7F3P3_9AGAR</name>
<keyword evidence="2" id="KW-0418">Kinase</keyword>